<proteinExistence type="predicted"/>
<evidence type="ECO:0000259" key="4">
    <source>
        <dbReference type="Pfam" id="PF12705"/>
    </source>
</evidence>
<evidence type="ECO:0000256" key="1">
    <source>
        <dbReference type="ARBA" id="ARBA00022763"/>
    </source>
</evidence>
<reference evidence="5 6" key="1">
    <citation type="journal article" date="2018" name="Elife">
        <title>Discovery and characterization of a prevalent human gut bacterial enzyme sufficient for the inactivation of a family of plant toxins.</title>
        <authorList>
            <person name="Koppel N."/>
            <person name="Bisanz J.E."/>
            <person name="Pandelia M.E."/>
            <person name="Turnbaugh P.J."/>
            <person name="Balskus E.P."/>
        </authorList>
    </citation>
    <scope>NUCLEOTIDE SEQUENCE [LARGE SCALE GENOMIC DNA]</scope>
    <source>
        <strain evidence="6">anaerobia AP69FAA</strain>
    </source>
</reference>
<dbReference type="Pfam" id="PF12705">
    <property type="entry name" value="PDDEXK_1"/>
    <property type="match status" value="1"/>
</dbReference>
<evidence type="ECO:0000256" key="3">
    <source>
        <dbReference type="ARBA" id="ARBA00023204"/>
    </source>
</evidence>
<keyword evidence="2" id="KW-0067">ATP-binding</keyword>
<comment type="caution">
    <text evidence="5">The sequence shown here is derived from an EMBL/GenBank/DDBJ whole genome shotgun (WGS) entry which is preliminary data.</text>
</comment>
<gene>
    <name evidence="5" type="ORF">C1880_03085</name>
</gene>
<dbReference type="EMBL" id="PPTP01000002">
    <property type="protein sequence ID" value="RDB56762.1"/>
    <property type="molecule type" value="Genomic_DNA"/>
</dbReference>
<keyword evidence="2" id="KW-0347">Helicase</keyword>
<feature type="domain" description="PD-(D/E)XK endonuclease-like" evidence="4">
    <location>
        <begin position="695"/>
        <end position="982"/>
    </location>
</feature>
<dbReference type="Gene3D" id="3.90.320.10">
    <property type="match status" value="1"/>
</dbReference>
<name>A0A369LCE3_9ACTN</name>
<keyword evidence="3" id="KW-0234">DNA repair</keyword>
<keyword evidence="6" id="KW-1185">Reference proteome</keyword>
<dbReference type="Proteomes" id="UP000253792">
    <property type="component" value="Unassembled WGS sequence"/>
</dbReference>
<dbReference type="AlphaFoldDB" id="A0A369LCE3"/>
<keyword evidence="2" id="KW-0547">Nucleotide-binding</keyword>
<keyword evidence="1" id="KW-0227">DNA damage</keyword>
<dbReference type="GO" id="GO:0004386">
    <property type="term" value="F:helicase activity"/>
    <property type="evidence" value="ECO:0007669"/>
    <property type="project" value="UniProtKB-KW"/>
</dbReference>
<evidence type="ECO:0000256" key="2">
    <source>
        <dbReference type="ARBA" id="ARBA00022806"/>
    </source>
</evidence>
<protein>
    <recommendedName>
        <fullName evidence="4">PD-(D/E)XK endonuclease-like domain-containing protein</fullName>
    </recommendedName>
</protein>
<keyword evidence="2" id="KW-0378">Hydrolase</keyword>
<evidence type="ECO:0000313" key="5">
    <source>
        <dbReference type="EMBL" id="RDB56762.1"/>
    </source>
</evidence>
<organism evidence="5 6">
    <name type="scientific">Senegalimassilia anaerobia</name>
    <dbReference type="NCBI Taxonomy" id="1473216"/>
    <lineage>
        <taxon>Bacteria</taxon>
        <taxon>Bacillati</taxon>
        <taxon>Actinomycetota</taxon>
        <taxon>Coriobacteriia</taxon>
        <taxon>Coriobacteriales</taxon>
        <taxon>Coriobacteriaceae</taxon>
        <taxon>Senegalimassilia</taxon>
    </lineage>
</organism>
<dbReference type="GO" id="GO:0006281">
    <property type="term" value="P:DNA repair"/>
    <property type="evidence" value="ECO:0007669"/>
    <property type="project" value="UniProtKB-KW"/>
</dbReference>
<dbReference type="InterPro" id="IPR038726">
    <property type="entry name" value="PDDEXK_AddAB-type"/>
</dbReference>
<accession>A0A369LCE3</accession>
<dbReference type="InterPro" id="IPR011604">
    <property type="entry name" value="PDDEXK-like_dom_sf"/>
</dbReference>
<evidence type="ECO:0000313" key="6">
    <source>
        <dbReference type="Proteomes" id="UP000253792"/>
    </source>
</evidence>
<dbReference type="STRING" id="1034345.GCA_000236865_01064"/>
<sequence length="988" mass="105716">MGVTVAAFGVWVRDLWELYGDGRTFVSRLEREALLRAACEGPAEGGCVDSENGKRAQRDGASGRCELAEGRIADGACALVGDSEAGALGLDRVAAACVAAGVGLPAFDAAVRDARQGVPAGAGALEGVTRAEVPVLRMIGEYLDRLAQLELIEPGQALALLPELLPQRPLRVLLEDAAPLTPGREAFFSACPWMGVEVRAASGSQGPVRAPEGVRVRFAFPSGQYAWPALLADIVRDALGAAADRGAAPAAVAAPAAAEVPAAVAGPAAGDDGASSCEDASGSADGYRDGRLAWSQAATVVVAAKDPAVLFGRVAPALVRQGHAVALRGRRRFADTAFGRAFCSLRRFLDEGQAGGVSHIEGYGDIAPTDVERWDRVDLADWALSPFSGMTRKAAFKLDADMRADRTARRSDLCARLRGDNPMFAAMERLALQLDAQAAAELEAAVRRMTNRSEAWRAEQLAALRALQRAADAAKLAGLGADATFDQAKRLKVNVSRIVAPRGCDGAALGAPDVLMTDQSTAASLGSGSCKVLVATDLTSAAYPAADSEDASRVLLEHLGVKRADSALARMRRAFFALEHAATDQLIIERCLNDSSADPTYPCVVLEEFVDCYRDDPTATEDIDNPYSLPEHLQDGMLLRGEDALCANDALSDAPAPEAARIEPPLTGAVSPEARSLVVLPRVLQGGQVLDEPCLSPSQIESYLECPYKWFAQRRLRLDDLDEGFGPLEMGDFAHNALHSFYKHMSEDLGEAKVTPQLLAQARELMADVLARHKALQPHLRQSENRLIPTSQVEHRELAELEHKLMDYLDFEAELLPTFAPKYLEYDVACGGAVDYAGHKLLGTADRIDVDGEGRCAIIDYKGSISGSYALGVREEGRLGKVQALIYAQVVRRTLGLEPVGALYVCYGRRKMISGAYDGRVIENAHLPNMRHKDCMCADRPFSDVLDETEEAVAAALERMLAGDIRPRPETPEACKWCPVSSCSERRG</sequence>